<sequence>MVLSLLPQTVLALDPDQRQAERREGYDVATVSGGHSTYANGGTGGVVGQFGDGSIANSYNYGNVTLGEGLVCNNLGGVIGRDMKKSGSQVENVYCLDSSCAYASTSGADERVTAVSAADCWPGVR</sequence>
<gene>
    <name evidence="1" type="ORF">LKD37_12285</name>
</gene>
<evidence type="ECO:0000313" key="2">
    <source>
        <dbReference type="Proteomes" id="UP001199319"/>
    </source>
</evidence>
<keyword evidence="2" id="KW-1185">Reference proteome</keyword>
<dbReference type="Gene3D" id="2.160.20.110">
    <property type="match status" value="1"/>
</dbReference>
<dbReference type="RefSeq" id="WP_349048687.1">
    <property type="nucleotide sequence ID" value="NZ_JBBNJF010000169.1"/>
</dbReference>
<organism evidence="1 2">
    <name type="scientific">Brotocaccenecus cirricatena</name>
    <dbReference type="NCBI Taxonomy" id="3064195"/>
    <lineage>
        <taxon>Bacteria</taxon>
        <taxon>Bacillati</taxon>
        <taxon>Bacillota</taxon>
        <taxon>Clostridia</taxon>
        <taxon>Eubacteriales</taxon>
        <taxon>Oscillospiraceae</taxon>
        <taxon>Brotocaccenecus</taxon>
    </lineage>
</organism>
<reference evidence="1" key="1">
    <citation type="submission" date="2021-10" db="EMBL/GenBank/DDBJ databases">
        <title>Anaerobic single-cell dispensing facilitates the cultivation of human gut bacteria.</title>
        <authorList>
            <person name="Afrizal A."/>
        </authorList>
    </citation>
    <scope>NUCLEOTIDE SEQUENCE</scope>
    <source>
        <strain evidence="1">CLA-AA-H272</strain>
    </source>
</reference>
<name>A0AAE3AD22_9FIRM</name>
<proteinExistence type="predicted"/>
<protein>
    <submittedName>
        <fullName evidence="1">Uncharacterized protein</fullName>
    </submittedName>
</protein>
<evidence type="ECO:0000313" key="1">
    <source>
        <dbReference type="EMBL" id="MCC2130277.1"/>
    </source>
</evidence>
<dbReference type="EMBL" id="JAJEPW010000042">
    <property type="protein sequence ID" value="MCC2130277.1"/>
    <property type="molecule type" value="Genomic_DNA"/>
</dbReference>
<dbReference type="Proteomes" id="UP001199319">
    <property type="component" value="Unassembled WGS sequence"/>
</dbReference>
<accession>A0AAE3AD22</accession>
<comment type="caution">
    <text evidence="1">The sequence shown here is derived from an EMBL/GenBank/DDBJ whole genome shotgun (WGS) entry which is preliminary data.</text>
</comment>
<dbReference type="AlphaFoldDB" id="A0AAE3AD22"/>